<protein>
    <recommendedName>
        <fullName evidence="1">Helix-turn-helix domain-containing protein</fullName>
    </recommendedName>
</protein>
<organism evidence="3 4">
    <name type="scientific">Rotaria socialis</name>
    <dbReference type="NCBI Taxonomy" id="392032"/>
    <lineage>
        <taxon>Eukaryota</taxon>
        <taxon>Metazoa</taxon>
        <taxon>Spiralia</taxon>
        <taxon>Gnathifera</taxon>
        <taxon>Rotifera</taxon>
        <taxon>Eurotatoria</taxon>
        <taxon>Bdelloidea</taxon>
        <taxon>Philodinida</taxon>
        <taxon>Philodinidae</taxon>
        <taxon>Rotaria</taxon>
    </lineage>
</organism>
<dbReference type="PANTHER" id="PTHR21301:SF10">
    <property type="entry name" value="REVERSE TRANSCRIPTASE DOMAIN-CONTAINING PROTEIN"/>
    <property type="match status" value="1"/>
</dbReference>
<evidence type="ECO:0000313" key="3">
    <source>
        <dbReference type="EMBL" id="CAF4904492.1"/>
    </source>
</evidence>
<evidence type="ECO:0000313" key="2">
    <source>
        <dbReference type="EMBL" id="CAF3464399.1"/>
    </source>
</evidence>
<evidence type="ECO:0000313" key="4">
    <source>
        <dbReference type="Proteomes" id="UP000663838"/>
    </source>
</evidence>
<evidence type="ECO:0000259" key="1">
    <source>
        <dbReference type="Pfam" id="PF26215"/>
    </source>
</evidence>
<dbReference type="Pfam" id="PF26215">
    <property type="entry name" value="HTH_animal"/>
    <property type="match status" value="1"/>
</dbReference>
<sequence>MPSDEILMQDRNASWLPISHPYNGQFYHQVRGGAMGSPLTLTISNCYMYFFERQIVNQIRNSGGLYFRYIDDIFITINWPVRHLLKEVDRWNKFDENINLSANIGSIVNFLDLSIENQDGQLYTTVFQKPSYEPYYLPFNSIHPLHMKKNIPFAMLLRAVRYCSTFETYLNEREKLRMALLLNKYPNKIIDEQFNNVLSKFGINEHLTLTNYNRSRQRIIDSPSKDKLLFDMKFIQFNITSVQFTMEFIRFNIKLGQFTIKLIRFNIKFVQLSLNIWHLINSIIHFYMKLAQFNLKFVQLSLDTWQNKVGVEFIELKL</sequence>
<feature type="domain" description="Helix-turn-helix" evidence="1">
    <location>
        <begin position="135"/>
        <end position="195"/>
    </location>
</feature>
<dbReference type="Proteomes" id="UP000663838">
    <property type="component" value="Unassembled WGS sequence"/>
</dbReference>
<name>A0A821VAS7_9BILA</name>
<dbReference type="AlphaFoldDB" id="A0A821VAS7"/>
<dbReference type="PANTHER" id="PTHR21301">
    <property type="entry name" value="REVERSE TRANSCRIPTASE"/>
    <property type="match status" value="1"/>
</dbReference>
<comment type="caution">
    <text evidence="3">The sequence shown here is derived from an EMBL/GenBank/DDBJ whole genome shotgun (WGS) entry which is preliminary data.</text>
</comment>
<dbReference type="Proteomes" id="UP000663865">
    <property type="component" value="Unassembled WGS sequence"/>
</dbReference>
<reference evidence="3" key="1">
    <citation type="submission" date="2021-02" db="EMBL/GenBank/DDBJ databases">
        <authorList>
            <person name="Nowell W R."/>
        </authorList>
    </citation>
    <scope>NUCLEOTIDE SEQUENCE</scope>
</reference>
<dbReference type="EMBL" id="CAJOBS010005762">
    <property type="protein sequence ID" value="CAF4904492.1"/>
    <property type="molecule type" value="Genomic_DNA"/>
</dbReference>
<dbReference type="InterPro" id="IPR058912">
    <property type="entry name" value="HTH_animal"/>
</dbReference>
<dbReference type="EMBL" id="CAJNYV010002253">
    <property type="protein sequence ID" value="CAF3464399.1"/>
    <property type="molecule type" value="Genomic_DNA"/>
</dbReference>
<proteinExistence type="predicted"/>
<gene>
    <name evidence="2" type="ORF">KIK155_LOCUS13333</name>
    <name evidence="3" type="ORF">TOA249_LOCUS30929</name>
</gene>
<accession>A0A821VAS7</accession>